<keyword evidence="6 8" id="KW-1015">Disulfide bond</keyword>
<evidence type="ECO:0000256" key="4">
    <source>
        <dbReference type="ARBA" id="ARBA00022729"/>
    </source>
</evidence>
<keyword evidence="11" id="KW-0675">Receptor</keyword>
<accession>A0AAD9C4R5</accession>
<dbReference type="InterPro" id="IPR052459">
    <property type="entry name" value="TNFRSF_decoy_receptor"/>
</dbReference>
<comment type="subcellular location">
    <subcellularLocation>
        <location evidence="1">Secreted</location>
    </subcellularLocation>
</comment>
<keyword evidence="4 9" id="KW-0732">Signal</keyword>
<proteinExistence type="predicted"/>
<feature type="chain" id="PRO_5042120795" evidence="9">
    <location>
        <begin position="21"/>
        <end position="286"/>
    </location>
</feature>
<dbReference type="PROSITE" id="PS50050">
    <property type="entry name" value="TNFR_NGFR_2"/>
    <property type="match status" value="1"/>
</dbReference>
<keyword evidence="5" id="KW-0677">Repeat</keyword>
<dbReference type="InterPro" id="IPR001368">
    <property type="entry name" value="TNFR/NGFR_Cys_rich_reg"/>
</dbReference>
<evidence type="ECO:0000256" key="6">
    <source>
        <dbReference type="ARBA" id="ARBA00023157"/>
    </source>
</evidence>
<evidence type="ECO:0000256" key="2">
    <source>
        <dbReference type="ARBA" id="ARBA00022525"/>
    </source>
</evidence>
<evidence type="ECO:0000256" key="5">
    <source>
        <dbReference type="ARBA" id="ARBA00022737"/>
    </source>
</evidence>
<feature type="disulfide bond" evidence="8">
    <location>
        <begin position="109"/>
        <end position="124"/>
    </location>
</feature>
<comment type="caution">
    <text evidence="11">The sequence shown here is derived from an EMBL/GenBank/DDBJ whole genome shotgun (WGS) entry which is preliminary data.</text>
</comment>
<dbReference type="GO" id="GO:0005576">
    <property type="term" value="C:extracellular region"/>
    <property type="evidence" value="ECO:0007669"/>
    <property type="project" value="UniProtKB-SubCell"/>
</dbReference>
<evidence type="ECO:0000256" key="1">
    <source>
        <dbReference type="ARBA" id="ARBA00004613"/>
    </source>
</evidence>
<evidence type="ECO:0000313" key="11">
    <source>
        <dbReference type="EMBL" id="KAK1895962.1"/>
    </source>
</evidence>
<evidence type="ECO:0000313" key="12">
    <source>
        <dbReference type="Proteomes" id="UP001228049"/>
    </source>
</evidence>
<dbReference type="AlphaFoldDB" id="A0AAD9C4R5"/>
<dbReference type="Pfam" id="PF21733">
    <property type="entry name" value="Death_3"/>
    <property type="match status" value="1"/>
</dbReference>
<dbReference type="PANTHER" id="PTHR23097:SF90">
    <property type="entry name" value="TUMOR NECROSIS FACTOR RECEPTOR SUPERFAMILY MEMBER 11B"/>
    <property type="match status" value="1"/>
</dbReference>
<dbReference type="PANTHER" id="PTHR23097">
    <property type="entry name" value="TUMOR NECROSIS FACTOR RECEPTOR SUPERFAMILY MEMBER"/>
    <property type="match status" value="1"/>
</dbReference>
<organism evidence="11 12">
    <name type="scientific">Dissostichus eleginoides</name>
    <name type="common">Patagonian toothfish</name>
    <name type="synonym">Dissostichus amissus</name>
    <dbReference type="NCBI Taxonomy" id="100907"/>
    <lineage>
        <taxon>Eukaryota</taxon>
        <taxon>Metazoa</taxon>
        <taxon>Chordata</taxon>
        <taxon>Craniata</taxon>
        <taxon>Vertebrata</taxon>
        <taxon>Euteleostomi</taxon>
        <taxon>Actinopterygii</taxon>
        <taxon>Neopterygii</taxon>
        <taxon>Teleostei</taxon>
        <taxon>Neoteleostei</taxon>
        <taxon>Acanthomorphata</taxon>
        <taxon>Eupercaria</taxon>
        <taxon>Perciformes</taxon>
        <taxon>Notothenioidei</taxon>
        <taxon>Nototheniidae</taxon>
        <taxon>Dissostichus</taxon>
    </lineage>
</organism>
<keyword evidence="2" id="KW-0964">Secreted</keyword>
<reference evidence="11" key="1">
    <citation type="submission" date="2023-04" db="EMBL/GenBank/DDBJ databases">
        <title>Chromosome-level genome of Chaenocephalus aceratus.</title>
        <authorList>
            <person name="Park H."/>
        </authorList>
    </citation>
    <scope>NUCLEOTIDE SEQUENCE</scope>
    <source>
        <strain evidence="11">DE</strain>
        <tissue evidence="11">Muscle</tissue>
    </source>
</reference>
<sequence>MKYVHFLQSFVCWLVLDCWQIYFLWEDCINGTGPLLQKQRPAHHQHAPFTCALPALWGPPRCRGGGIRSPTFNYQDPFTRETLICDKCPPGMHMTAYCTSTTPTVCAPCRSRHFTKLWNYLPRCLYCNNYCTENQEVETECTATTNRVCRCKQGFYMTNEFCWTHSKCGPRSGVKTQGETLRTFVSGFFSRQRMRVAKMTLFITSYIHKSEEGVHLSGTTLPKERGPLMDIILTWLAQAPEEQLKTLPLMLKASKFCHMREQLEMVVDKIKQQSPNCTSPFIDVEM</sequence>
<feature type="repeat" description="TNFR-Cys" evidence="8">
    <location>
        <begin position="108"/>
        <end position="149"/>
    </location>
</feature>
<evidence type="ECO:0000256" key="8">
    <source>
        <dbReference type="PROSITE-ProRule" id="PRU00206"/>
    </source>
</evidence>
<name>A0AAD9C4R5_DISEL</name>
<feature type="signal peptide" evidence="9">
    <location>
        <begin position="1"/>
        <end position="20"/>
    </location>
</feature>
<comment type="caution">
    <text evidence="8">Lacks conserved residue(s) required for the propagation of feature annotation.</text>
</comment>
<gene>
    <name evidence="11" type="ORF">KUDE01_021410</name>
</gene>
<feature type="domain" description="TNFR-Cys" evidence="10">
    <location>
        <begin position="108"/>
        <end position="149"/>
    </location>
</feature>
<feature type="disulfide bond" evidence="8">
    <location>
        <begin position="131"/>
        <end position="149"/>
    </location>
</feature>
<dbReference type="InterPro" id="IPR048522">
    <property type="entry name" value="Death_3_fish"/>
</dbReference>
<protein>
    <submittedName>
        <fullName evidence="11">Tumor necrosis factor receptor superfamily member 6B</fullName>
    </submittedName>
</protein>
<evidence type="ECO:0000256" key="9">
    <source>
        <dbReference type="SAM" id="SignalP"/>
    </source>
</evidence>
<keyword evidence="7" id="KW-0325">Glycoprotein</keyword>
<evidence type="ECO:0000256" key="7">
    <source>
        <dbReference type="ARBA" id="ARBA00023180"/>
    </source>
</evidence>
<dbReference type="Pfam" id="PF00020">
    <property type="entry name" value="TNFR_c6"/>
    <property type="match status" value="2"/>
</dbReference>
<dbReference type="SMART" id="SM00208">
    <property type="entry name" value="TNFR"/>
    <property type="match status" value="3"/>
</dbReference>
<keyword evidence="3" id="KW-0053">Apoptosis</keyword>
<dbReference type="Gene3D" id="2.10.50.10">
    <property type="entry name" value="Tumor Necrosis Factor Receptor, subunit A, domain 2"/>
    <property type="match status" value="2"/>
</dbReference>
<dbReference type="GO" id="GO:0006915">
    <property type="term" value="P:apoptotic process"/>
    <property type="evidence" value="ECO:0007669"/>
    <property type="project" value="UniProtKB-KW"/>
</dbReference>
<dbReference type="SUPFAM" id="SSF57586">
    <property type="entry name" value="TNF receptor-like"/>
    <property type="match status" value="2"/>
</dbReference>
<dbReference type="EMBL" id="JASDAP010000010">
    <property type="protein sequence ID" value="KAK1895962.1"/>
    <property type="molecule type" value="Genomic_DNA"/>
</dbReference>
<evidence type="ECO:0000256" key="3">
    <source>
        <dbReference type="ARBA" id="ARBA00022703"/>
    </source>
</evidence>
<dbReference type="Proteomes" id="UP001228049">
    <property type="component" value="Unassembled WGS sequence"/>
</dbReference>
<keyword evidence="12" id="KW-1185">Reference proteome</keyword>
<evidence type="ECO:0000259" key="10">
    <source>
        <dbReference type="PROSITE" id="PS50050"/>
    </source>
</evidence>